<keyword evidence="7" id="KW-1015">Disulfide bond</keyword>
<evidence type="ECO:0000256" key="2">
    <source>
        <dbReference type="ARBA" id="ARBA00022487"/>
    </source>
</evidence>
<dbReference type="InterPro" id="IPR011118">
    <property type="entry name" value="Tannase/feruloyl_esterase"/>
</dbReference>
<accession>A0A2T3MWU1</accession>
<dbReference type="PANTHER" id="PTHR33938:SF15">
    <property type="entry name" value="FERULOYL ESTERASE B-RELATED"/>
    <property type="match status" value="1"/>
</dbReference>
<dbReference type="Proteomes" id="UP000240904">
    <property type="component" value="Unassembled WGS sequence"/>
</dbReference>
<feature type="region of interest" description="Disordered" evidence="8">
    <location>
        <begin position="535"/>
        <end position="555"/>
    </location>
</feature>
<dbReference type="EMBL" id="PYMC01000009">
    <property type="protein sequence ID" value="PSW04416.1"/>
    <property type="molecule type" value="Genomic_DNA"/>
</dbReference>
<evidence type="ECO:0000256" key="6">
    <source>
        <dbReference type="ARBA" id="ARBA00022837"/>
    </source>
</evidence>
<keyword evidence="6" id="KW-0106">Calcium</keyword>
<dbReference type="GO" id="GO:0052689">
    <property type="term" value="F:carboxylic ester hydrolase activity"/>
    <property type="evidence" value="ECO:0007669"/>
    <property type="project" value="UniProtKB-KW"/>
</dbReference>
<evidence type="ECO:0000256" key="8">
    <source>
        <dbReference type="SAM" id="MobiDB-lite"/>
    </source>
</evidence>
<dbReference type="PANTHER" id="PTHR33938">
    <property type="entry name" value="FERULOYL ESTERASE B-RELATED"/>
    <property type="match status" value="1"/>
</dbReference>
<evidence type="ECO:0000313" key="10">
    <source>
        <dbReference type="EMBL" id="PSW04416.1"/>
    </source>
</evidence>
<dbReference type="Pfam" id="PF07519">
    <property type="entry name" value="Tannase"/>
    <property type="match status" value="1"/>
</dbReference>
<dbReference type="SUPFAM" id="SSF53474">
    <property type="entry name" value="alpha/beta-Hydrolases"/>
    <property type="match status" value="1"/>
</dbReference>
<dbReference type="InterPro" id="IPR029058">
    <property type="entry name" value="AB_hydrolase_fold"/>
</dbReference>
<comment type="caution">
    <text evidence="10">The sequence shown here is derived from an EMBL/GenBank/DDBJ whole genome shotgun (WGS) entry which is preliminary data.</text>
</comment>
<proteinExistence type="inferred from homology"/>
<comment type="similarity">
    <text evidence="1">Belongs to the tannase family.</text>
</comment>
<dbReference type="OrthoDB" id="7197884at2"/>
<keyword evidence="11" id="KW-1185">Reference proteome</keyword>
<evidence type="ECO:0000256" key="7">
    <source>
        <dbReference type="ARBA" id="ARBA00023157"/>
    </source>
</evidence>
<protein>
    <submittedName>
        <fullName evidence="10">Tannase/feruloyl esterase family alpha/beta hydrolase</fullName>
    </submittedName>
</protein>
<feature type="chain" id="PRO_5015643288" evidence="9">
    <location>
        <begin position="33"/>
        <end position="555"/>
    </location>
</feature>
<keyword evidence="3" id="KW-0479">Metal-binding</keyword>
<sequence>MNIIKRQKINSAHHWILSVGICATTLSSTVFAEDFTAVHCNSMKKVTLPNVTISHTERVTAGKSGEDPMRELTGASGANHDLPTHCLVKGTIGARTGSDGKPYGIQFELRMPDNWQNRFMFQGGGGTDGFLAQAIGSIPSSGSSAPPSLARGYAVVSMDGGHQGLDLSFAADQQARLDFAYSAVGKVTDQAKYLISKYYDEPSRHSYFMGCSNGGREAMIAAQRYPTEFDGVVAGNAGFHLTRAAVAEAWDTQVLLSIAPKDKQGNPILSQALTNHDLHLVSQAVLKQCDAKDGIKDGIINNYPECDFKLDVLQCKKEGETDNCLSSEKVAAIDKIFKGAHNSQGKALYSSWPYDAGISSIGWRVWKLGTSTDANKPNAINATMGASALVNYFMTPPAPDMKVTQFDFDADIVKTKETGALHDALSTYMNTYRSRGGKMLIFHGFSDPVFSANDIINWYQRLLQNTDHGDFSRQQEWTRLFMVPGMTHCGGGPALDDFDPLQAIEDWVEQNKAPDYLTASAKAFPDKKQPLCPYPKTARYNGKGDPNQLDSYSCK</sequence>
<keyword evidence="2" id="KW-0719">Serine esterase</keyword>
<evidence type="ECO:0000256" key="3">
    <source>
        <dbReference type="ARBA" id="ARBA00022723"/>
    </source>
</evidence>
<keyword evidence="4 9" id="KW-0732">Signal</keyword>
<dbReference type="RefSeq" id="WP_107283945.1">
    <property type="nucleotide sequence ID" value="NZ_PYMC01000009.1"/>
</dbReference>
<evidence type="ECO:0000256" key="1">
    <source>
        <dbReference type="ARBA" id="ARBA00006249"/>
    </source>
</evidence>
<gene>
    <name evidence="10" type="ORF">C9I89_13930</name>
</gene>
<keyword evidence="5 10" id="KW-0378">Hydrolase</keyword>
<dbReference type="AlphaFoldDB" id="A0A2T3MWU1"/>
<feature type="signal peptide" evidence="9">
    <location>
        <begin position="1"/>
        <end position="32"/>
    </location>
</feature>
<dbReference type="GO" id="GO:0046872">
    <property type="term" value="F:metal ion binding"/>
    <property type="evidence" value="ECO:0007669"/>
    <property type="project" value="UniProtKB-KW"/>
</dbReference>
<evidence type="ECO:0000256" key="9">
    <source>
        <dbReference type="SAM" id="SignalP"/>
    </source>
</evidence>
<evidence type="ECO:0000313" key="11">
    <source>
        <dbReference type="Proteomes" id="UP000240904"/>
    </source>
</evidence>
<organism evidence="10 11">
    <name type="scientific">Photobacterium lipolyticum</name>
    <dbReference type="NCBI Taxonomy" id="266810"/>
    <lineage>
        <taxon>Bacteria</taxon>
        <taxon>Pseudomonadati</taxon>
        <taxon>Pseudomonadota</taxon>
        <taxon>Gammaproteobacteria</taxon>
        <taxon>Vibrionales</taxon>
        <taxon>Vibrionaceae</taxon>
        <taxon>Photobacterium</taxon>
    </lineage>
</organism>
<reference evidence="10 11" key="1">
    <citation type="submission" date="2018-03" db="EMBL/GenBank/DDBJ databases">
        <title>Whole genome sequencing of Histamine producing bacteria.</title>
        <authorList>
            <person name="Butler K."/>
        </authorList>
    </citation>
    <scope>NUCLEOTIDE SEQUENCE [LARGE SCALE GENOMIC DNA]</scope>
    <source>
        <strain evidence="10 11">DSM 16190</strain>
    </source>
</reference>
<dbReference type="SMR" id="A0A2T3MWU1"/>
<name>A0A2T3MWU1_9GAMM</name>
<dbReference type="Gene3D" id="3.40.50.1820">
    <property type="entry name" value="alpha/beta hydrolase"/>
    <property type="match status" value="1"/>
</dbReference>
<evidence type="ECO:0000256" key="4">
    <source>
        <dbReference type="ARBA" id="ARBA00022729"/>
    </source>
</evidence>
<evidence type="ECO:0000256" key="5">
    <source>
        <dbReference type="ARBA" id="ARBA00022801"/>
    </source>
</evidence>